<comment type="similarity">
    <text evidence="1">Belongs to the nucleoside-specific channel-forming outer membrane porin (Tsx) (TC 1.B.10) family.</text>
</comment>
<accession>A0ABW3U5E5</accession>
<sequence length="264" mass="29566">MKSVGRLRNPAAFNLLLFPLTSIVMSAQAAEWSTTEAQLQYGSLDNPYNGETADTTILTLQHASGWKYGDNFFFVDFINDGLRDGFNDTDVYAEWYPNFSLGKITGCDLSFGPVEDFGVLAGFNFSSDANVEKFLPGVRVAWAIPGDGFLNTDITGYQDIGYGDGAPKESDSYMIDFNGAFPFSIGDQDFSIEGHIEYIHNRTSEFGTVKGWIFAQPQFRWDLGKALFKSPKQLFIGIEYQYWRNKLGTDVDESAVQALVVWRF</sequence>
<dbReference type="RefSeq" id="WP_230437647.1">
    <property type="nucleotide sequence ID" value="NZ_CP087715.1"/>
</dbReference>
<protein>
    <submittedName>
        <fullName evidence="3">Outer membrane protein OmpK</fullName>
    </submittedName>
</protein>
<dbReference type="Gene3D" id="2.40.230.20">
    <property type="entry name" value="Nucleoside-specific channel-forming protein, Tsx-like"/>
    <property type="match status" value="1"/>
</dbReference>
<evidence type="ECO:0000256" key="2">
    <source>
        <dbReference type="SAM" id="SignalP"/>
    </source>
</evidence>
<dbReference type="Proteomes" id="UP001597264">
    <property type="component" value="Unassembled WGS sequence"/>
</dbReference>
<reference evidence="4" key="1">
    <citation type="journal article" date="2019" name="Int. J. Syst. Evol. Microbiol.">
        <title>The Global Catalogue of Microorganisms (GCM) 10K type strain sequencing project: providing services to taxonomists for standard genome sequencing and annotation.</title>
        <authorList>
            <consortium name="The Broad Institute Genomics Platform"/>
            <consortium name="The Broad Institute Genome Sequencing Center for Infectious Disease"/>
            <person name="Wu L."/>
            <person name="Ma J."/>
        </authorList>
    </citation>
    <scope>NUCLEOTIDE SEQUENCE [LARGE SCALE GENOMIC DNA]</scope>
    <source>
        <strain evidence="4">CCUG 54356</strain>
    </source>
</reference>
<feature type="chain" id="PRO_5046872883" evidence="2">
    <location>
        <begin position="30"/>
        <end position="264"/>
    </location>
</feature>
<organism evidence="3 4">
    <name type="scientific">Microbulbifer celer</name>
    <dbReference type="NCBI Taxonomy" id="435905"/>
    <lineage>
        <taxon>Bacteria</taxon>
        <taxon>Pseudomonadati</taxon>
        <taxon>Pseudomonadota</taxon>
        <taxon>Gammaproteobacteria</taxon>
        <taxon>Cellvibrionales</taxon>
        <taxon>Microbulbiferaceae</taxon>
        <taxon>Microbulbifer</taxon>
    </lineage>
</organism>
<proteinExistence type="inferred from homology"/>
<keyword evidence="2" id="KW-0732">Signal</keyword>
<dbReference type="Pfam" id="PF03502">
    <property type="entry name" value="Channel_Tsx"/>
    <property type="match status" value="1"/>
</dbReference>
<evidence type="ECO:0000313" key="3">
    <source>
        <dbReference type="EMBL" id="MFD1215616.1"/>
    </source>
</evidence>
<dbReference type="SUPFAM" id="SSF111364">
    <property type="entry name" value="Tsx-like channel"/>
    <property type="match status" value="1"/>
</dbReference>
<dbReference type="InterPro" id="IPR036777">
    <property type="entry name" value="Channel_Tsx-like_sf"/>
</dbReference>
<evidence type="ECO:0000256" key="1">
    <source>
        <dbReference type="ARBA" id="ARBA00008728"/>
    </source>
</evidence>
<name>A0ABW3U5E5_9GAMM</name>
<keyword evidence="4" id="KW-1185">Reference proteome</keyword>
<dbReference type="EMBL" id="JBHTLR010000004">
    <property type="protein sequence ID" value="MFD1215616.1"/>
    <property type="molecule type" value="Genomic_DNA"/>
</dbReference>
<comment type="caution">
    <text evidence="3">The sequence shown here is derived from an EMBL/GenBank/DDBJ whole genome shotgun (WGS) entry which is preliminary data.</text>
</comment>
<dbReference type="InterPro" id="IPR018013">
    <property type="entry name" value="Channel_Tsx-like"/>
</dbReference>
<evidence type="ECO:0000313" key="4">
    <source>
        <dbReference type="Proteomes" id="UP001597264"/>
    </source>
</evidence>
<gene>
    <name evidence="3" type="ORF">ACFQ2X_03315</name>
</gene>
<feature type="signal peptide" evidence="2">
    <location>
        <begin position="1"/>
        <end position="29"/>
    </location>
</feature>